<keyword evidence="3" id="KW-0614">Plasmid</keyword>
<dbReference type="InterPro" id="IPR021068">
    <property type="entry name" value="HTH_DNA-bd"/>
</dbReference>
<evidence type="ECO:0000259" key="2">
    <source>
        <dbReference type="Pfam" id="PF11972"/>
    </source>
</evidence>
<evidence type="ECO:0000259" key="1">
    <source>
        <dbReference type="Pfam" id="PF07756"/>
    </source>
</evidence>
<feature type="domain" description="DUF1612" evidence="1">
    <location>
        <begin position="197"/>
        <end position="319"/>
    </location>
</feature>
<dbReference type="Pfam" id="PF11972">
    <property type="entry name" value="HTH_13"/>
    <property type="match status" value="1"/>
</dbReference>
<dbReference type="RefSeq" id="WP_237050836.1">
    <property type="nucleotide sequence ID" value="NZ_CP016620.1"/>
</dbReference>
<geneLocation type="plasmid" evidence="3">
    <name>unnamed4</name>
</geneLocation>
<dbReference type="EMBL" id="CP016620">
    <property type="protein sequence ID" value="ANY85175.1"/>
    <property type="molecule type" value="Genomic_DNA"/>
</dbReference>
<reference evidence="3" key="1">
    <citation type="submission" date="2016-07" db="EMBL/GenBank/DDBJ databases">
        <title>Microvirga ossetica sp. nov. a new species of rhizobia isolated from root nodules of the legume species Vicia alpestris Steven originated from North Ossetia region in the Caucasus.</title>
        <authorList>
            <person name="Safronova V.I."/>
            <person name="Kuznetsova I.G."/>
            <person name="Sazanova A.L."/>
            <person name="Belimov A."/>
            <person name="Andronov E."/>
            <person name="Osledkin Y.S."/>
            <person name="Onishchuk O.P."/>
            <person name="Kurchak O.N."/>
            <person name="Shaposhnikov A.I."/>
            <person name="Willems A."/>
            <person name="Tikhonovich I.A."/>
        </authorList>
    </citation>
    <scope>NUCLEOTIDE SEQUENCE [LARGE SCALE GENOMIC DNA]</scope>
    <source>
        <strain evidence="3">V5/3M</strain>
        <plasmid evidence="3">unnamed4</plasmid>
    </source>
</reference>
<accession>A0A1B2EYW3</accession>
<proteinExistence type="predicted"/>
<gene>
    <name evidence="3" type="ORF">BB934_44075</name>
</gene>
<dbReference type="AlphaFoldDB" id="A0A1B2EYW3"/>
<name>A0A1B2EYW3_9HYPH</name>
<dbReference type="InterPro" id="IPR011670">
    <property type="entry name" value="DUF1612"/>
</dbReference>
<dbReference type="InterPro" id="IPR048017">
    <property type="entry name" value="Y4cF-like"/>
</dbReference>
<protein>
    <submittedName>
        <fullName evidence="3">Uncharacterized protein</fullName>
    </submittedName>
</protein>
<evidence type="ECO:0000313" key="3">
    <source>
        <dbReference type="EMBL" id="ANY85175.1"/>
    </source>
</evidence>
<dbReference type="KEGG" id="moc:BB934_44075"/>
<organism evidence="3">
    <name type="scientific">Microvirga ossetica</name>
    <dbReference type="NCBI Taxonomy" id="1882682"/>
    <lineage>
        <taxon>Bacteria</taxon>
        <taxon>Pseudomonadati</taxon>
        <taxon>Pseudomonadota</taxon>
        <taxon>Alphaproteobacteria</taxon>
        <taxon>Hyphomicrobiales</taxon>
        <taxon>Methylobacteriaceae</taxon>
        <taxon>Microvirga</taxon>
    </lineage>
</organism>
<sequence>MSNAHFGLRFSIPDEETGKVFPLPEIPWEKIVGRLEKIALEVKSFDARLEASGLAAGWQSRCDMNEAVRALILDGYLVDIGDLVLHDAGMDVRSPTHELTRAASALRARRTAMVRKAPWPISYDGLAALRGIGPVKADEPKAKGKRKIDPDDEEAYPAFANDADPWEAHFAEIDALLDRTDKVLAGETPLPKSRSHLVYDPDQDEAENEDAWLDVVKRVSHWPAVAAAAVAWDAWLDLNLYTRQPWLGLIMAASILRARGLTSHLLPLAAGFKQSKFRPQGREGTLEKLQGFCQVLEEAVEIANKDLERLILAQQLMNRVADKCRSNSSLPGLVNLFLSRPLVTVPLGAKLLKVTPKAVDLMLLQLGGALPRELTGRRRYRAWGIV</sequence>
<dbReference type="NCBIfam" id="NF040876">
    <property type="entry name" value="RHE_PE00001_fam"/>
    <property type="match status" value="1"/>
</dbReference>
<dbReference type="Pfam" id="PF07756">
    <property type="entry name" value="DUF1612"/>
    <property type="match status" value="1"/>
</dbReference>
<feature type="domain" description="HTH DNA binding" evidence="2">
    <location>
        <begin position="330"/>
        <end position="386"/>
    </location>
</feature>